<dbReference type="PANTHER" id="PTHR45586:SF1">
    <property type="entry name" value="LIPOPOLYSACCHARIDE ASSEMBLY PROTEIN B"/>
    <property type="match status" value="1"/>
</dbReference>
<sequence>MSPRTRKAPRRTLGFTLPPALKKALLPSCLAALGLAAWSDVPIPAALRPWLALAEQHARTTPKPAPESDSSPGFTTAPLPLPAHTPEAARENVEPAPHPTLEDALALSHEHARRVDHLSRARSLKDLGDVSGALTEVRRALHDDPADTDALAMAARLARLHGQPEVALLAYARLGSLVPEDAGALIQQARLLVSQGRHAEAVRVGEEAVLRAPEDAEVYQVLGRAHLGSGELSAAILRFQQAVHLDPEHGYALNNLGFAYLRAGEDSKAAEVLAQAAQQLPHVAYVHNNLGVAWERLGKKEEARAAYATATRLSPRYVQARVNSDRMNRIAQADLGSPGLGAREVPAISAP</sequence>
<evidence type="ECO:0000256" key="4">
    <source>
        <dbReference type="SAM" id="MobiDB-lite"/>
    </source>
</evidence>
<name>A0ABX7N666_9BACT</name>
<dbReference type="InterPro" id="IPR019734">
    <property type="entry name" value="TPR_rpt"/>
</dbReference>
<dbReference type="Pfam" id="PF07719">
    <property type="entry name" value="TPR_2"/>
    <property type="match status" value="1"/>
</dbReference>
<dbReference type="InterPro" id="IPR011990">
    <property type="entry name" value="TPR-like_helical_dom_sf"/>
</dbReference>
<keyword evidence="1" id="KW-0677">Repeat</keyword>
<dbReference type="InterPro" id="IPR013105">
    <property type="entry name" value="TPR_2"/>
</dbReference>
<evidence type="ECO:0000256" key="2">
    <source>
        <dbReference type="ARBA" id="ARBA00022803"/>
    </source>
</evidence>
<dbReference type="Gene3D" id="1.25.40.10">
    <property type="entry name" value="Tetratricopeptide repeat domain"/>
    <property type="match status" value="2"/>
</dbReference>
<dbReference type="SUPFAM" id="SSF48452">
    <property type="entry name" value="TPR-like"/>
    <property type="match status" value="2"/>
</dbReference>
<evidence type="ECO:0000313" key="6">
    <source>
        <dbReference type="Proteomes" id="UP000663090"/>
    </source>
</evidence>
<keyword evidence="2 3" id="KW-0802">TPR repeat</keyword>
<feature type="repeat" description="TPR" evidence="3">
    <location>
        <begin position="216"/>
        <end position="249"/>
    </location>
</feature>
<gene>
    <name evidence="5" type="ORF">JY572_38970</name>
</gene>
<dbReference type="Pfam" id="PF13432">
    <property type="entry name" value="TPR_16"/>
    <property type="match status" value="2"/>
</dbReference>
<dbReference type="Proteomes" id="UP000663090">
    <property type="component" value="Chromosome"/>
</dbReference>
<keyword evidence="6" id="KW-1185">Reference proteome</keyword>
<dbReference type="SMART" id="SM00028">
    <property type="entry name" value="TPR"/>
    <property type="match status" value="4"/>
</dbReference>
<dbReference type="RefSeq" id="WP_206716016.1">
    <property type="nucleotide sequence ID" value="NZ_CP071091.1"/>
</dbReference>
<evidence type="ECO:0000256" key="3">
    <source>
        <dbReference type="PROSITE-ProRule" id="PRU00339"/>
    </source>
</evidence>
<protein>
    <submittedName>
        <fullName evidence="5">Tetratricopeptide repeat protein</fullName>
    </submittedName>
</protein>
<dbReference type="InterPro" id="IPR051012">
    <property type="entry name" value="CellSynth/LPSAsmb/PSIAsmb"/>
</dbReference>
<proteinExistence type="predicted"/>
<evidence type="ECO:0000256" key="1">
    <source>
        <dbReference type="ARBA" id="ARBA00022737"/>
    </source>
</evidence>
<feature type="repeat" description="TPR" evidence="3">
    <location>
        <begin position="284"/>
        <end position="317"/>
    </location>
</feature>
<dbReference type="PROSITE" id="PS50005">
    <property type="entry name" value="TPR"/>
    <property type="match status" value="2"/>
</dbReference>
<dbReference type="EMBL" id="CP071091">
    <property type="protein sequence ID" value="QSQ14225.1"/>
    <property type="molecule type" value="Genomic_DNA"/>
</dbReference>
<evidence type="ECO:0000313" key="5">
    <source>
        <dbReference type="EMBL" id="QSQ14225.1"/>
    </source>
</evidence>
<reference evidence="5 6" key="1">
    <citation type="submission" date="2021-02" db="EMBL/GenBank/DDBJ databases">
        <title>De Novo genome assembly of isolated myxobacteria.</title>
        <authorList>
            <person name="Stevens D.C."/>
        </authorList>
    </citation>
    <scope>NUCLEOTIDE SEQUENCE [LARGE SCALE GENOMIC DNA]</scope>
    <source>
        <strain evidence="5 6">SCHIC003</strain>
    </source>
</reference>
<accession>A0ABX7N666</accession>
<feature type="region of interest" description="Disordered" evidence="4">
    <location>
        <begin position="58"/>
        <end position="83"/>
    </location>
</feature>
<organism evidence="5 6">
    <name type="scientific">Myxococcus landrumensis</name>
    <dbReference type="NCBI Taxonomy" id="2813577"/>
    <lineage>
        <taxon>Bacteria</taxon>
        <taxon>Pseudomonadati</taxon>
        <taxon>Myxococcota</taxon>
        <taxon>Myxococcia</taxon>
        <taxon>Myxococcales</taxon>
        <taxon>Cystobacterineae</taxon>
        <taxon>Myxococcaceae</taxon>
        <taxon>Myxococcus</taxon>
    </lineage>
</organism>
<dbReference type="PANTHER" id="PTHR45586">
    <property type="entry name" value="TPR REPEAT-CONTAINING PROTEIN PA4667"/>
    <property type="match status" value="1"/>
</dbReference>